<comment type="caution">
    <text evidence="1">The sequence shown here is derived from an EMBL/GenBank/DDBJ whole genome shotgun (WGS) entry which is preliminary data.</text>
</comment>
<organism evidence="1 2">
    <name type="scientific">Ancylostoma ceylanicum</name>
    <dbReference type="NCBI Taxonomy" id="53326"/>
    <lineage>
        <taxon>Eukaryota</taxon>
        <taxon>Metazoa</taxon>
        <taxon>Ecdysozoa</taxon>
        <taxon>Nematoda</taxon>
        <taxon>Chromadorea</taxon>
        <taxon>Rhabditida</taxon>
        <taxon>Rhabditina</taxon>
        <taxon>Rhabditomorpha</taxon>
        <taxon>Strongyloidea</taxon>
        <taxon>Ancylostomatidae</taxon>
        <taxon>Ancylostomatinae</taxon>
        <taxon>Ancylostoma</taxon>
    </lineage>
</organism>
<name>A0A016TD47_9BILA</name>
<dbReference type="EMBL" id="JARK01001448">
    <property type="protein sequence ID" value="EYC00909.1"/>
    <property type="molecule type" value="Genomic_DNA"/>
</dbReference>
<reference evidence="2" key="1">
    <citation type="journal article" date="2015" name="Nat. Genet.">
        <title>The genome and transcriptome of the zoonotic hookworm Ancylostoma ceylanicum identify infection-specific gene families.</title>
        <authorList>
            <person name="Schwarz E.M."/>
            <person name="Hu Y."/>
            <person name="Antoshechkin I."/>
            <person name="Miller M.M."/>
            <person name="Sternberg P.W."/>
            <person name="Aroian R.V."/>
        </authorList>
    </citation>
    <scope>NUCLEOTIDE SEQUENCE</scope>
    <source>
        <strain evidence="2">HY135</strain>
    </source>
</reference>
<keyword evidence="2" id="KW-1185">Reference proteome</keyword>
<gene>
    <name evidence="1" type="primary">Acey_s0112.g331</name>
    <name evidence="1" type="ORF">Y032_0112g331</name>
</gene>
<evidence type="ECO:0000313" key="2">
    <source>
        <dbReference type="Proteomes" id="UP000024635"/>
    </source>
</evidence>
<evidence type="ECO:0000313" key="1">
    <source>
        <dbReference type="EMBL" id="EYC00909.1"/>
    </source>
</evidence>
<accession>A0A016TD47</accession>
<sequence>MYLESVRKASDSHRLRCDGRFDTVSVDDDDPSTVPTRTLRNRAARAGIDHVSCQSGISRRFSSEFGDISTFFHVTWLEIA</sequence>
<protein>
    <submittedName>
        <fullName evidence="1">Uncharacterized protein</fullName>
    </submittedName>
</protein>
<proteinExistence type="predicted"/>
<dbReference type="Proteomes" id="UP000024635">
    <property type="component" value="Unassembled WGS sequence"/>
</dbReference>
<dbReference type="AlphaFoldDB" id="A0A016TD47"/>